<evidence type="ECO:0000313" key="2">
    <source>
        <dbReference type="Proteomes" id="UP000825679"/>
    </source>
</evidence>
<organism evidence="1 2">
    <name type="scientific">Deefgea tanakiae</name>
    <dbReference type="NCBI Taxonomy" id="2865840"/>
    <lineage>
        <taxon>Bacteria</taxon>
        <taxon>Pseudomonadati</taxon>
        <taxon>Pseudomonadota</taxon>
        <taxon>Betaproteobacteria</taxon>
        <taxon>Neisseriales</taxon>
        <taxon>Chitinibacteraceae</taxon>
        <taxon>Deefgea</taxon>
    </lineage>
</organism>
<dbReference type="Proteomes" id="UP000825679">
    <property type="component" value="Chromosome"/>
</dbReference>
<keyword evidence="2" id="KW-1185">Reference proteome</keyword>
<accession>A0ABX8Z7X0</accession>
<sequence length="155" mass="18096">MLMVENGLITWEWIMAFELIEISADDLPMVKEKFMEHFVSYAGKWVIDPESSDCLLFSGRDYLDPTVPSHFVLLNKDRKVSYFFEVLAMQYARRHVEGWLSPEDSAPDFVVVIKLAEDCIVNPDIIKTKICDAMRALKRSTDLQLLFIPHWGRFY</sequence>
<protein>
    <submittedName>
        <fullName evidence="1">Uncharacterized protein</fullName>
    </submittedName>
</protein>
<reference evidence="1 2" key="1">
    <citation type="submission" date="2021-08" db="EMBL/GenBank/DDBJ databases">
        <title>complete genome sequencing of Deefgea sp. D25.</title>
        <authorList>
            <person name="Bae J.-W."/>
            <person name="Gim D.-H."/>
        </authorList>
    </citation>
    <scope>NUCLEOTIDE SEQUENCE [LARGE SCALE GENOMIC DNA]</scope>
    <source>
        <strain evidence="1 2">D25</strain>
    </source>
</reference>
<evidence type="ECO:0000313" key="1">
    <source>
        <dbReference type="EMBL" id="QZA78505.1"/>
    </source>
</evidence>
<name>A0ABX8Z7X0_9NEIS</name>
<gene>
    <name evidence="1" type="ORF">K4H28_03555</name>
</gene>
<dbReference type="RefSeq" id="WP_221007036.1">
    <property type="nucleotide sequence ID" value="NZ_CP081150.1"/>
</dbReference>
<dbReference type="EMBL" id="CP081150">
    <property type="protein sequence ID" value="QZA78505.1"/>
    <property type="molecule type" value="Genomic_DNA"/>
</dbReference>
<proteinExistence type="predicted"/>